<keyword evidence="1" id="KW-0732">Signal</keyword>
<dbReference type="Gene3D" id="2.60.120.560">
    <property type="entry name" value="Exo-inulinase, domain 1"/>
    <property type="match status" value="1"/>
</dbReference>
<feature type="chain" id="PRO_5015416459" evidence="1">
    <location>
        <begin position="26"/>
        <end position="322"/>
    </location>
</feature>
<accession>A0A2S7IMY8</accession>
<evidence type="ECO:0000259" key="2">
    <source>
        <dbReference type="Pfam" id="PF06439"/>
    </source>
</evidence>
<feature type="domain" description="3-keto-alpha-glucoside-1,2-lyase/3-keto-2-hydroxy-glucal hydratase" evidence="2">
    <location>
        <begin position="153"/>
        <end position="318"/>
    </location>
</feature>
<gene>
    <name evidence="3" type="ORF">C5O19_05415</name>
</gene>
<dbReference type="RefSeq" id="WP_104710323.1">
    <property type="nucleotide sequence ID" value="NZ_PTRA01000001.1"/>
</dbReference>
<feature type="signal peptide" evidence="1">
    <location>
        <begin position="1"/>
        <end position="25"/>
    </location>
</feature>
<evidence type="ECO:0000313" key="3">
    <source>
        <dbReference type="EMBL" id="PQA59094.1"/>
    </source>
</evidence>
<proteinExistence type="predicted"/>
<name>A0A2S7IMY8_9BACT</name>
<dbReference type="InterPro" id="IPR010496">
    <property type="entry name" value="AL/BT2_dom"/>
</dbReference>
<keyword evidence="4" id="KW-1185">Reference proteome</keyword>
<organism evidence="3 4">
    <name type="scientific">Siphonobacter curvatus</name>
    <dbReference type="NCBI Taxonomy" id="2094562"/>
    <lineage>
        <taxon>Bacteria</taxon>
        <taxon>Pseudomonadati</taxon>
        <taxon>Bacteroidota</taxon>
        <taxon>Cytophagia</taxon>
        <taxon>Cytophagales</taxon>
        <taxon>Cytophagaceae</taxon>
        <taxon>Siphonobacter</taxon>
    </lineage>
</organism>
<protein>
    <submittedName>
        <fullName evidence="3">DUF1080 domain-containing protein</fullName>
    </submittedName>
</protein>
<dbReference type="OrthoDB" id="190957at2"/>
<dbReference type="Pfam" id="PF06439">
    <property type="entry name" value="3keto-disac_hyd"/>
    <property type="match status" value="1"/>
</dbReference>
<evidence type="ECO:0000256" key="1">
    <source>
        <dbReference type="SAM" id="SignalP"/>
    </source>
</evidence>
<dbReference type="AlphaFoldDB" id="A0A2S7IMY8"/>
<dbReference type="Proteomes" id="UP000239590">
    <property type="component" value="Unassembled WGS sequence"/>
</dbReference>
<dbReference type="GO" id="GO:0016787">
    <property type="term" value="F:hydrolase activity"/>
    <property type="evidence" value="ECO:0007669"/>
    <property type="project" value="InterPro"/>
</dbReference>
<comment type="caution">
    <text evidence="3">The sequence shown here is derived from an EMBL/GenBank/DDBJ whole genome shotgun (WGS) entry which is preliminary data.</text>
</comment>
<dbReference type="EMBL" id="PTRA01000001">
    <property type="protein sequence ID" value="PQA59094.1"/>
    <property type="molecule type" value="Genomic_DNA"/>
</dbReference>
<evidence type="ECO:0000313" key="4">
    <source>
        <dbReference type="Proteomes" id="UP000239590"/>
    </source>
</evidence>
<sequence>MLSSILRTLTLATVTLTTIGGSAYADDKNPPAAPTATALEGRWDLTVQSGNNTMPSWLEVTHSGHNTLVGRFVGSSGSARPISKVTFTDGKLSFAIPPQWERATQDLVVNGTLEGDKLSGTMTTPTGQSVSWTGVRAPSLARTKQPNWGKSMDLFNGKDLKGWKAMGQTNQWVVENGVLKSPKSGSNIQTEQKFSDFKLHIEFKYPKGSNSGVYLRGRYEVQIVDSKGLEPQIDMLGAVYGFLVPNELPENDADTWQSYDITLIGRRVTVALNGKTIICDTTIPGITGGAIDSNEAEPGPIYLQGDHGPIEFRNIRITLPKE</sequence>
<reference evidence="4" key="1">
    <citation type="submission" date="2018-02" db="EMBL/GenBank/DDBJ databases">
        <title>Genome sequencing of Solimonas sp. HR-BB.</title>
        <authorList>
            <person name="Lee Y."/>
            <person name="Jeon C.O."/>
        </authorList>
    </citation>
    <scope>NUCLEOTIDE SEQUENCE [LARGE SCALE GENOMIC DNA]</scope>
    <source>
        <strain evidence="4">HR-U</strain>
    </source>
</reference>